<evidence type="ECO:0008006" key="4">
    <source>
        <dbReference type="Google" id="ProtNLM"/>
    </source>
</evidence>
<reference evidence="2 3" key="1">
    <citation type="journal article" date="2019" name="Int. J. Syst. Evol. Microbiol.">
        <title>The Global Catalogue of Microorganisms (GCM) 10K type strain sequencing project: providing services to taxonomists for standard genome sequencing and annotation.</title>
        <authorList>
            <consortium name="The Broad Institute Genomics Platform"/>
            <consortium name="The Broad Institute Genome Sequencing Center for Infectious Disease"/>
            <person name="Wu L."/>
            <person name="Ma J."/>
        </authorList>
    </citation>
    <scope>NUCLEOTIDE SEQUENCE [LARGE SCALE GENOMIC DNA]</scope>
    <source>
        <strain evidence="2 3">JCM 15933</strain>
    </source>
</reference>
<dbReference type="Proteomes" id="UP001501470">
    <property type="component" value="Unassembled WGS sequence"/>
</dbReference>
<feature type="coiled-coil region" evidence="1">
    <location>
        <begin position="1047"/>
        <end position="1081"/>
    </location>
</feature>
<evidence type="ECO:0000313" key="2">
    <source>
        <dbReference type="EMBL" id="GAA1573568.1"/>
    </source>
</evidence>
<dbReference type="Pfam" id="PF13558">
    <property type="entry name" value="SbcC_Walker_B"/>
    <property type="match status" value="1"/>
</dbReference>
<gene>
    <name evidence="2" type="ORF">GCM10009827_114330</name>
</gene>
<protein>
    <recommendedName>
        <fullName evidence="4">TIGR02680 family protein</fullName>
    </recommendedName>
</protein>
<dbReference type="NCBIfam" id="TIGR02680">
    <property type="entry name" value="TIGR02680 family protein"/>
    <property type="match status" value="2"/>
</dbReference>
<feature type="coiled-coil region" evidence="1">
    <location>
        <begin position="868"/>
        <end position="905"/>
    </location>
</feature>
<keyword evidence="1" id="KW-0175">Coiled coil</keyword>
<dbReference type="InterPro" id="IPR013496">
    <property type="entry name" value="CHP02680"/>
</dbReference>
<comment type="caution">
    <text evidence="2">The sequence shown here is derived from an EMBL/GenBank/DDBJ whole genome shotgun (WGS) entry which is preliminary data.</text>
</comment>
<evidence type="ECO:0000313" key="3">
    <source>
        <dbReference type="Proteomes" id="UP001501470"/>
    </source>
</evidence>
<proteinExistence type="predicted"/>
<evidence type="ECO:0000256" key="1">
    <source>
        <dbReference type="SAM" id="Coils"/>
    </source>
</evidence>
<keyword evidence="3" id="KW-1185">Reference proteome</keyword>
<dbReference type="InterPro" id="IPR027417">
    <property type="entry name" value="P-loop_NTPase"/>
</dbReference>
<sequence>MTRFQLHRAGICNVWQYGEQIFQFEDGRLLLRGKNGAGKSKALEMLLPFLLDGDVKRLDATGAGKTTFRWLMGEGATGVNRQGFLWLELRRQAEDGSERHLTLGAVVRWSSATGEARLQYFITPLRVGVDVALVVDGQPLPLERLRERLGDGAVIAGARDYRARVGRELFGVNDAGRYQNLVHLLYRLRRPTIGDRIEAGQLATELGEALPPLDDDVLDSVAHNLDDLETVREDLGRLERTHGALADLMTGYRGYLQGELRARVGAVQQALQELRDRRRQAGQQERQVSAAVDEERVAAAAADALELAGREARAELTAVRDSAAYRAVRDLAQRRQAVQALQSAARATASQAAAEERNLGNLVARFDDESDRIAAASTRLREDHGRLRDVAGEAGLDVGHLGVAPALRHTAVAGLQVRAVDVREASRDLGAYRDQSRQAEAAVAARRRAVADLQDLIRRATRAAEQATRAAGDAELLDGQLGTARERLDELAALLQAAADAYSTAVQRWTEDPLVAAAGIDAAPVLLAESPASVREAAEACLAPVRAALERRRDTLLHERTRAADRLAAVRAEHQEWAAKTDPSPPRSRFAHAAADRPLYRLVDFAEGLDATRRASIEAALEASGLLDGEVTAAGTLVAPGTGEVLLRPGPPVQDPLLGTALVPVPGADEVTALLAAIGFRASAASMDEAGAAVGFRASAASMDEAGAAVGFRASAASMDEAGAAVGFRAAAAPVEEAGASAAPVDQAGAGGANPGGGVDGAPANGAGAGGVAVGAVAGADSIPADGAGAATGVPAAAGLGAGAAGTSAGVAVAGTGAPATTGAADDAGSWIGADGSWRLGVAHGAWRKPAAEYVGAANRAALRARRLAELQAQIDEGVAALDGIDRELAEVATLRRELDRLLAALPDAEPLRTAQARRDEGQAAVTALTAQVTDARRRARDLATEATAQRRKVTAAADAHLLPGDPDDLTRVDGRLRRLADELPRHRRDTDGLLELLHRSTAHLDGITAARQRVDEAAEAATAAATEHAEAAAELAVLQESLHADAAEVMAREAAAESRLRDAEQRLPTLRSQYQSSRDRRITAEHARDEARDRLADQERVALQAGTALPRIMTLPGVAAALDLGEDIAVPPDVAETPRERIARLDGLAAKLADALGPRRTDVGENALHLKYIDVRGRLAGGYDLIWENRDGVKVVEIADDIGQHPVAHATARLGAELEQKRTAVADRERQAFERFLLGELGDALTRQILAAETLVNGMNATLAQVRTSHGLGARLVWSLRADADADTRAAVGLLRTPLALRTREQNDRLREVLARRVDDARRGDPSAGYAVHLRAALDYRQWFTFTVKVTDQANPDRERTLSARTAMSQGEQRVVSYLVLFAAAAAHFSSVGDAHPPAPRLILLDDAFAKVDEPTHGRLLGLLVALDLDAVLTSERLWGCFPEVPSLGIYECLRDPAQPGVATLHFRWDGSRRTVLPA</sequence>
<dbReference type="RefSeq" id="WP_344514914.1">
    <property type="nucleotide sequence ID" value="NZ_BAAAQD010000050.1"/>
</dbReference>
<dbReference type="SUPFAM" id="SSF52540">
    <property type="entry name" value="P-loop containing nucleoside triphosphate hydrolases"/>
    <property type="match status" value="1"/>
</dbReference>
<accession>A0ABN2DA83</accession>
<feature type="coiled-coil region" evidence="1">
    <location>
        <begin position="422"/>
        <end position="470"/>
    </location>
</feature>
<dbReference type="EMBL" id="BAAAQD010000050">
    <property type="protein sequence ID" value="GAA1573568.1"/>
    <property type="molecule type" value="Genomic_DNA"/>
</dbReference>
<name>A0ABN2DA83_9ACTN</name>
<organism evidence="2 3">
    <name type="scientific">Dactylosporangium maewongense</name>
    <dbReference type="NCBI Taxonomy" id="634393"/>
    <lineage>
        <taxon>Bacteria</taxon>
        <taxon>Bacillati</taxon>
        <taxon>Actinomycetota</taxon>
        <taxon>Actinomycetes</taxon>
        <taxon>Micromonosporales</taxon>
        <taxon>Micromonosporaceae</taxon>
        <taxon>Dactylosporangium</taxon>
    </lineage>
</organism>